<comment type="caution">
    <text evidence="1">The sequence shown here is derived from an EMBL/GenBank/DDBJ whole genome shotgun (WGS) entry which is preliminary data.</text>
</comment>
<dbReference type="Proteomes" id="UP001055811">
    <property type="component" value="Linkage Group LG08"/>
</dbReference>
<reference evidence="2" key="1">
    <citation type="journal article" date="2022" name="Mol. Ecol. Resour.">
        <title>The genomes of chicory, endive, great burdock and yacon provide insights into Asteraceae palaeo-polyploidization history and plant inulin production.</title>
        <authorList>
            <person name="Fan W."/>
            <person name="Wang S."/>
            <person name="Wang H."/>
            <person name="Wang A."/>
            <person name="Jiang F."/>
            <person name="Liu H."/>
            <person name="Zhao H."/>
            <person name="Xu D."/>
            <person name="Zhang Y."/>
        </authorList>
    </citation>
    <scope>NUCLEOTIDE SEQUENCE [LARGE SCALE GENOMIC DNA]</scope>
    <source>
        <strain evidence="2">cv. Punajuju</strain>
    </source>
</reference>
<organism evidence="1 2">
    <name type="scientific">Cichorium intybus</name>
    <name type="common">Chicory</name>
    <dbReference type="NCBI Taxonomy" id="13427"/>
    <lineage>
        <taxon>Eukaryota</taxon>
        <taxon>Viridiplantae</taxon>
        <taxon>Streptophyta</taxon>
        <taxon>Embryophyta</taxon>
        <taxon>Tracheophyta</taxon>
        <taxon>Spermatophyta</taxon>
        <taxon>Magnoliopsida</taxon>
        <taxon>eudicotyledons</taxon>
        <taxon>Gunneridae</taxon>
        <taxon>Pentapetalae</taxon>
        <taxon>asterids</taxon>
        <taxon>campanulids</taxon>
        <taxon>Asterales</taxon>
        <taxon>Asteraceae</taxon>
        <taxon>Cichorioideae</taxon>
        <taxon>Cichorieae</taxon>
        <taxon>Cichoriinae</taxon>
        <taxon>Cichorium</taxon>
    </lineage>
</organism>
<accession>A0ACB8ZR72</accession>
<keyword evidence="2" id="KW-1185">Reference proteome</keyword>
<evidence type="ECO:0000313" key="1">
    <source>
        <dbReference type="EMBL" id="KAI3699819.1"/>
    </source>
</evidence>
<name>A0ACB8ZR72_CICIN</name>
<sequence length="676" mass="75482">MGSILKSLSVVKNPIRSFIGFVEANISLLKHCSKQRLITEGQVLHGRLYKIGISSHRHVAVKLLIMYLDFRKSTEVDQLLKDYNGFDMIVQNCLISANVDWGNIDEARKLFDEMPERNEVSWTALISGYLKYGRVDESMWLFQRNPFQNVISWTAAISGLLSNEMHSQSINLFSEMLKSGVKPNNVTFVSIIRASTETTNFTLGMSILSMAVKLGYDNDVSVCNSLITFSLRLRKLEMARKIFETMGKRDVISWTAILDMYIEMGNLDEARKVFDEMPERNEVSWSAMISRYSQKGYTKEAIKLFHQMFKNGITPNSSCLSSAINALANLKELHSGQNIHAHITKIGLTNDVFVSSSLIDLYGTCGNTENARLVFDTIDNKNVVCWNTMITAYTSNGKLEEAKILFDQITIKSIGSWNSMVSGFLINEEYDKVFEIFNEMLLSGQKPDVSTISSVLCACANVTSLHKDFSCTMNCTTSNLNIKSLFVNDGTHRFISTEVGKRGNPKGTVKLCNSRNAPGLHTRSCLVNGNGIGEKDGVIIVDHGSRRKESNLMLNEFVAMFVEKTGYPIVEPAHMELAKPSIQDAFHSCVEKGANRVIVTPFFLFPGRHWHQDIPSLTAEAAKEYPGVSYMITAPLGLHSLLVDVVDDRIKHCVSHVAGHADECAVCVGTGKCRLY</sequence>
<reference evidence="1 2" key="2">
    <citation type="journal article" date="2022" name="Mol. Ecol. Resour.">
        <title>The genomes of chicory, endive, great burdock and yacon provide insights into Asteraceae paleo-polyploidization history and plant inulin production.</title>
        <authorList>
            <person name="Fan W."/>
            <person name="Wang S."/>
            <person name="Wang H."/>
            <person name="Wang A."/>
            <person name="Jiang F."/>
            <person name="Liu H."/>
            <person name="Zhao H."/>
            <person name="Xu D."/>
            <person name="Zhang Y."/>
        </authorList>
    </citation>
    <scope>NUCLEOTIDE SEQUENCE [LARGE SCALE GENOMIC DNA]</scope>
    <source>
        <strain evidence="2">cv. Punajuju</strain>
        <tissue evidence="1">Leaves</tissue>
    </source>
</reference>
<proteinExistence type="predicted"/>
<evidence type="ECO:0000313" key="2">
    <source>
        <dbReference type="Proteomes" id="UP001055811"/>
    </source>
</evidence>
<dbReference type="EMBL" id="CM042016">
    <property type="protein sequence ID" value="KAI3699819.1"/>
    <property type="molecule type" value="Genomic_DNA"/>
</dbReference>
<gene>
    <name evidence="1" type="ORF">L2E82_44386</name>
</gene>
<protein>
    <submittedName>
        <fullName evidence="1">Uncharacterized protein</fullName>
    </submittedName>
</protein>